<feature type="transmembrane region" description="Helical" evidence="2">
    <location>
        <begin position="54"/>
        <end position="75"/>
    </location>
</feature>
<dbReference type="Proteomes" id="UP000237347">
    <property type="component" value="Unassembled WGS sequence"/>
</dbReference>
<dbReference type="AlphaFoldDB" id="A0AAW0KJL5"/>
<protein>
    <submittedName>
        <fullName evidence="3">Uncharacterized protein</fullName>
    </submittedName>
</protein>
<feature type="region of interest" description="Disordered" evidence="1">
    <location>
        <begin position="1"/>
        <end position="20"/>
    </location>
</feature>
<feature type="transmembrane region" description="Helical" evidence="2">
    <location>
        <begin position="81"/>
        <end position="100"/>
    </location>
</feature>
<keyword evidence="2" id="KW-0472">Membrane</keyword>
<dbReference type="EMBL" id="PKMF04000291">
    <property type="protein sequence ID" value="KAK7839095.1"/>
    <property type="molecule type" value="Genomic_DNA"/>
</dbReference>
<keyword evidence="2" id="KW-0812">Transmembrane</keyword>
<evidence type="ECO:0000313" key="4">
    <source>
        <dbReference type="Proteomes" id="UP000237347"/>
    </source>
</evidence>
<gene>
    <name evidence="3" type="ORF">CFP56_018773</name>
</gene>
<sequence length="106" mass="12776">MGGKKKKNRSRVEKRARKRDREKCWCKQEVKPIAKNEFLTSDSYFQQQDFTPKIIFQCLHYSFFLASLLFSFPMFCNLQELGLLFYVSSFLFFLVSDLRFENFVED</sequence>
<proteinExistence type="predicted"/>
<reference evidence="3 4" key="1">
    <citation type="journal article" date="2018" name="Sci. Data">
        <title>The draft genome sequence of cork oak.</title>
        <authorList>
            <person name="Ramos A.M."/>
            <person name="Usie A."/>
            <person name="Barbosa P."/>
            <person name="Barros P.M."/>
            <person name="Capote T."/>
            <person name="Chaves I."/>
            <person name="Simoes F."/>
            <person name="Abreu I."/>
            <person name="Carrasquinho I."/>
            <person name="Faro C."/>
            <person name="Guimaraes J.B."/>
            <person name="Mendonca D."/>
            <person name="Nobrega F."/>
            <person name="Rodrigues L."/>
            <person name="Saibo N.J.M."/>
            <person name="Varela M.C."/>
            <person name="Egas C."/>
            <person name="Matos J."/>
            <person name="Miguel C.M."/>
            <person name="Oliveira M.M."/>
            <person name="Ricardo C.P."/>
            <person name="Goncalves S."/>
        </authorList>
    </citation>
    <scope>NUCLEOTIDE SEQUENCE [LARGE SCALE GENOMIC DNA]</scope>
    <source>
        <strain evidence="4">cv. HL8</strain>
    </source>
</reference>
<name>A0AAW0KJL5_QUESU</name>
<keyword evidence="2" id="KW-1133">Transmembrane helix</keyword>
<feature type="compositionally biased region" description="Basic residues" evidence="1">
    <location>
        <begin position="1"/>
        <end position="18"/>
    </location>
</feature>
<keyword evidence="4" id="KW-1185">Reference proteome</keyword>
<evidence type="ECO:0000256" key="1">
    <source>
        <dbReference type="SAM" id="MobiDB-lite"/>
    </source>
</evidence>
<evidence type="ECO:0000256" key="2">
    <source>
        <dbReference type="SAM" id="Phobius"/>
    </source>
</evidence>
<comment type="caution">
    <text evidence="3">The sequence shown here is derived from an EMBL/GenBank/DDBJ whole genome shotgun (WGS) entry which is preliminary data.</text>
</comment>
<evidence type="ECO:0000313" key="3">
    <source>
        <dbReference type="EMBL" id="KAK7839095.1"/>
    </source>
</evidence>
<organism evidence="3 4">
    <name type="scientific">Quercus suber</name>
    <name type="common">Cork oak</name>
    <dbReference type="NCBI Taxonomy" id="58331"/>
    <lineage>
        <taxon>Eukaryota</taxon>
        <taxon>Viridiplantae</taxon>
        <taxon>Streptophyta</taxon>
        <taxon>Embryophyta</taxon>
        <taxon>Tracheophyta</taxon>
        <taxon>Spermatophyta</taxon>
        <taxon>Magnoliopsida</taxon>
        <taxon>eudicotyledons</taxon>
        <taxon>Gunneridae</taxon>
        <taxon>Pentapetalae</taxon>
        <taxon>rosids</taxon>
        <taxon>fabids</taxon>
        <taxon>Fagales</taxon>
        <taxon>Fagaceae</taxon>
        <taxon>Quercus</taxon>
    </lineage>
</organism>
<accession>A0AAW0KJL5</accession>